<dbReference type="Pfam" id="PF04316">
    <property type="entry name" value="FlgM"/>
    <property type="match status" value="1"/>
</dbReference>
<evidence type="ECO:0000256" key="2">
    <source>
        <dbReference type="ARBA" id="ARBA00017823"/>
    </source>
</evidence>
<evidence type="ECO:0000256" key="1">
    <source>
        <dbReference type="ARBA" id="ARBA00005322"/>
    </source>
</evidence>
<feature type="domain" description="Anti-sigma-28 factor FlgM C-terminal" evidence="10">
    <location>
        <begin position="55"/>
        <end position="108"/>
    </location>
</feature>
<sequence length="113" mass="11881">MVIDFNRPNNGPTPASTARTSSAQAGGKGEAVTGNPPAVAQTVSEQPQAAGSGESVKLSSDAQMLQQAGEKLRDLPAVDKERIEKLKQAIADGSYQVDSKRVASKLLNFESQR</sequence>
<organism evidence="11 12">
    <name type="scientific">Metapseudomonas boanensis</name>
    <dbReference type="NCBI Taxonomy" id="2822138"/>
    <lineage>
        <taxon>Bacteria</taxon>
        <taxon>Pseudomonadati</taxon>
        <taxon>Pseudomonadota</taxon>
        <taxon>Gammaproteobacteria</taxon>
        <taxon>Pseudomonadales</taxon>
        <taxon>Pseudomonadaceae</taxon>
        <taxon>Metapseudomonas</taxon>
    </lineage>
</organism>
<proteinExistence type="inferred from homology"/>
<keyword evidence="12" id="KW-1185">Reference proteome</keyword>
<evidence type="ECO:0000256" key="7">
    <source>
        <dbReference type="ARBA" id="ARBA00024739"/>
    </source>
</evidence>
<evidence type="ECO:0000256" key="9">
    <source>
        <dbReference type="SAM" id="MobiDB-lite"/>
    </source>
</evidence>
<evidence type="ECO:0000313" key="12">
    <source>
        <dbReference type="Proteomes" id="UP001519667"/>
    </source>
</evidence>
<keyword evidence="6" id="KW-0804">Transcription</keyword>
<keyword evidence="11" id="KW-0969">Cilium</keyword>
<feature type="region of interest" description="Disordered" evidence="9">
    <location>
        <begin position="1"/>
        <end position="64"/>
    </location>
</feature>
<evidence type="ECO:0000256" key="3">
    <source>
        <dbReference type="ARBA" id="ARBA00022491"/>
    </source>
</evidence>
<dbReference type="InterPro" id="IPR035890">
    <property type="entry name" value="Anti-sigma-28_factor_FlgM_sf"/>
</dbReference>
<evidence type="ECO:0000256" key="4">
    <source>
        <dbReference type="ARBA" id="ARBA00022795"/>
    </source>
</evidence>
<comment type="caution">
    <text evidence="11">The sequence shown here is derived from an EMBL/GenBank/DDBJ whole genome shotgun (WGS) entry which is preliminary data.</text>
</comment>
<evidence type="ECO:0000256" key="5">
    <source>
        <dbReference type="ARBA" id="ARBA00023015"/>
    </source>
</evidence>
<evidence type="ECO:0000259" key="10">
    <source>
        <dbReference type="Pfam" id="PF04316"/>
    </source>
</evidence>
<name>A0ABS5XFL6_9GAMM</name>
<evidence type="ECO:0000313" key="11">
    <source>
        <dbReference type="EMBL" id="MBT8766480.1"/>
    </source>
</evidence>
<dbReference type="Proteomes" id="UP001519667">
    <property type="component" value="Unassembled WGS sequence"/>
</dbReference>
<evidence type="ECO:0000256" key="6">
    <source>
        <dbReference type="ARBA" id="ARBA00023163"/>
    </source>
</evidence>
<feature type="compositionally biased region" description="Polar residues" evidence="9">
    <location>
        <begin position="7"/>
        <end position="24"/>
    </location>
</feature>
<accession>A0ABS5XFL6</accession>
<dbReference type="InterPro" id="IPR007412">
    <property type="entry name" value="FlgM"/>
</dbReference>
<keyword evidence="5" id="KW-0805">Transcription regulation</keyword>
<keyword evidence="11" id="KW-0966">Cell projection</keyword>
<dbReference type="NCBIfam" id="TIGR03824">
    <property type="entry name" value="FlgM_jcvi"/>
    <property type="match status" value="1"/>
</dbReference>
<keyword evidence="3" id="KW-0678">Repressor</keyword>
<comment type="similarity">
    <text evidence="1">Belongs to the FlgM family.</text>
</comment>
<dbReference type="InterPro" id="IPR031316">
    <property type="entry name" value="FlgM_C"/>
</dbReference>
<keyword evidence="4" id="KW-1005">Bacterial flagellum biogenesis</keyword>
<protein>
    <recommendedName>
        <fullName evidence="2">Negative regulator of flagellin synthesis</fullName>
    </recommendedName>
    <alternativeName>
        <fullName evidence="8">Anti-sigma-28 factor</fullName>
    </alternativeName>
</protein>
<dbReference type="SUPFAM" id="SSF101498">
    <property type="entry name" value="Anti-sigma factor FlgM"/>
    <property type="match status" value="1"/>
</dbReference>
<comment type="function">
    <text evidence="7">Responsible for the coupling of flagellin expression to flagellar assembly by preventing expression of the flagellin genes when a component of the middle class of proteins is defective. It negatively regulates flagellar genes by inhibiting the activity of FliA by directly binding to FliA.</text>
</comment>
<reference evidence="11 12" key="1">
    <citation type="submission" date="2021-04" db="EMBL/GenBank/DDBJ databases">
        <title>Pseudomonas boanensis sp. nov., a bacterium isolated from river water used for household purposes in Boane District, Mozambique.</title>
        <authorList>
            <person name="Nicklasson M."/>
            <person name="Martin-Rodriguez A.J."/>
            <person name="Thorell K."/>
            <person name="Neves L."/>
            <person name="Mussagy A."/>
            <person name="Rydberg H.A."/>
            <person name="Hernroth B."/>
            <person name="Svensson-Stadler L."/>
            <person name="Sjoling A."/>
        </authorList>
    </citation>
    <scope>NUCLEOTIDE SEQUENCE [LARGE SCALE GENOMIC DNA]</scope>
    <source>
        <strain evidence="11 12">DB1</strain>
    </source>
</reference>
<gene>
    <name evidence="11" type="primary">flgM</name>
    <name evidence="11" type="ORF">J7302_10100</name>
</gene>
<dbReference type="EMBL" id="JAGTIS010000004">
    <property type="protein sequence ID" value="MBT8766480.1"/>
    <property type="molecule type" value="Genomic_DNA"/>
</dbReference>
<keyword evidence="11" id="KW-0282">Flagellum</keyword>
<evidence type="ECO:0000256" key="8">
    <source>
        <dbReference type="ARBA" id="ARBA00030117"/>
    </source>
</evidence>
<dbReference type="RefSeq" id="WP_215373438.1">
    <property type="nucleotide sequence ID" value="NZ_JAGTIS010000004.1"/>
</dbReference>